<dbReference type="InterPro" id="IPR008023">
    <property type="entry name" value="DUF748"/>
</dbReference>
<evidence type="ECO:0000256" key="2">
    <source>
        <dbReference type="SAM" id="Phobius"/>
    </source>
</evidence>
<organism evidence="3 4">
    <name type="scientific">Moritella marina ATCC 15381</name>
    <dbReference type="NCBI Taxonomy" id="1202962"/>
    <lineage>
        <taxon>Bacteria</taxon>
        <taxon>Pseudomonadati</taxon>
        <taxon>Pseudomonadota</taxon>
        <taxon>Gammaproteobacteria</taxon>
        <taxon>Alteromonadales</taxon>
        <taxon>Moritellaceae</taxon>
        <taxon>Moritella</taxon>
    </lineage>
</organism>
<gene>
    <name evidence="3" type="ORF">FR932_07850</name>
</gene>
<accession>A0A5J6WKK4</accession>
<feature type="region of interest" description="Disordered" evidence="1">
    <location>
        <begin position="634"/>
        <end position="657"/>
    </location>
</feature>
<dbReference type="PANTHER" id="PTHR30441">
    <property type="entry name" value="DUF748 DOMAIN-CONTAINING PROTEIN"/>
    <property type="match status" value="1"/>
</dbReference>
<proteinExistence type="predicted"/>
<dbReference type="Gene3D" id="3.30.1330.60">
    <property type="entry name" value="OmpA-like domain"/>
    <property type="match status" value="1"/>
</dbReference>
<feature type="compositionally biased region" description="Basic and acidic residues" evidence="1">
    <location>
        <begin position="636"/>
        <end position="647"/>
    </location>
</feature>
<dbReference type="GO" id="GO:0005886">
    <property type="term" value="C:plasma membrane"/>
    <property type="evidence" value="ECO:0007669"/>
    <property type="project" value="TreeGrafter"/>
</dbReference>
<dbReference type="RefSeq" id="WP_019440002.1">
    <property type="nucleotide sequence ID" value="NZ_ALOE01000006.1"/>
</dbReference>
<dbReference type="OrthoDB" id="9757969at2"/>
<reference evidence="3 4" key="1">
    <citation type="submission" date="2019-09" db="EMBL/GenBank/DDBJ databases">
        <title>Hybrid Assembly of the complete Genome of the Deep-Sea Bacterium Moritella marina from long Nanopore and Illumina reads.</title>
        <authorList>
            <person name="Magin S."/>
            <person name="Georgoulis A."/>
            <person name="Papadimitriou K."/>
            <person name="Iliakis G."/>
            <person name="Vorgias C.E."/>
        </authorList>
    </citation>
    <scope>NUCLEOTIDE SEQUENCE [LARGE SCALE GENOMIC DNA]</scope>
    <source>
        <strain evidence="3 4">MP-1</strain>
    </source>
</reference>
<evidence type="ECO:0000313" key="4">
    <source>
        <dbReference type="Proteomes" id="UP000327424"/>
    </source>
</evidence>
<protein>
    <submittedName>
        <fullName evidence="3">DUF748 domain-containing protein</fullName>
    </submittedName>
</protein>
<dbReference type="GO" id="GO:0090313">
    <property type="term" value="P:regulation of protein targeting to membrane"/>
    <property type="evidence" value="ECO:0007669"/>
    <property type="project" value="TreeGrafter"/>
</dbReference>
<evidence type="ECO:0000313" key="3">
    <source>
        <dbReference type="EMBL" id="QFI37771.1"/>
    </source>
</evidence>
<keyword evidence="2" id="KW-0472">Membrane</keyword>
<keyword evidence="2" id="KW-1133">Transmembrane helix</keyword>
<dbReference type="Pfam" id="PF05359">
    <property type="entry name" value="DUF748"/>
    <property type="match status" value="2"/>
</dbReference>
<dbReference type="AlphaFoldDB" id="A0A5J6WKK4"/>
<keyword evidence="2" id="KW-0812">Transmembrane</keyword>
<dbReference type="KEGG" id="mmaa:FR932_07850"/>
<dbReference type="Proteomes" id="UP000327424">
    <property type="component" value="Chromosome"/>
</dbReference>
<sequence>MANTTSNFRQRFSRAPRYQRLLTYTLVAYLIYAMLLGLLVPYLVKSIAPEKASALVNRPVLLEDVSINPFTLRFEIKGFEIQTPNQEEFINLGRITLQANLWKSLFNGSINLETVEIDQAAVNIERLDETRFSFSDIPEYMEEQSKRFVTVDAVVEETDQGTDLPHMQIANISITNTAFNFKDQPTGAELDYPAINVSLTQFNSIAMLENKQQGNAPTPTYNSFDLSIEGSDESAVTTAGRFQLTPLEAQGELALKHIKLTTFWPFIAKEIIAELESGVIDLATNYHFIGNITPNAETATPQLITDTGEFALRSLILVSEDNELINLPLFTAAGIALDLEQQLVGIDNVSTDGLQLNASIHKGEVDLATLLTPKSATNEQTAQASNPAPSVVVVKPADTSNTTEQDSVVSSVVDVIETVSEIEVESVVEQVAAIEARSDARVWVLNISEFNLTNYDINIVDSWITKATKWRIAPLNFSTKAISSTYDAPIDYELALSINDNGSFTSKGSIDIKQQSIDAYLNLEKLNLTQFQPYITPYLNISLDSGYFSTKGDLFADSKGTARFSGEVQVETLAIHDKKLNKSLLKWQDFTINSIALDQQKNSLLIDHIKLTQPYAQVIVAADKSSNISDLVIEQKSSEKEQKKPAEEVTATDSTPAVNTEPAADMLIELNKFTLLAGKVDYTDNVLKPSFEATIDKIAGHIGKISSTTTKNAEIDIQAIVNKYAPMTLKGVVNPLIPEPFIDVEFVFNNFELPSMTPYSGTYAGLDIDEGQLSLALKYKLEKNHLEGSNHILIDQLDMNDTKDSDVGSILPVTLAIPLLKDSSGAIDLGVNVSGDINDPSFNVGEIVLKSLSNIILKAVTSPFTLLASLVDTTDDLDKVSFTNGSTILAKTEQGKLDTLAKALAKRPEIKLNVKGSYDSNLDKKALQNSSLNSKLTKSSGIVITLDSNETTLPESTKVTSALVNLYESETKGKADALRTAIATQQPELANAELEQVWLRSLYTQSSKLQTVTDKQLRRLAKARANAIKTHLRDVSKVDAGRVFVLSHQSNVPSTSTQTTLTMVVK</sequence>
<name>A0A5J6WKK4_MORMI</name>
<keyword evidence="4" id="KW-1185">Reference proteome</keyword>
<dbReference type="EMBL" id="CP044399">
    <property type="protein sequence ID" value="QFI37771.1"/>
    <property type="molecule type" value="Genomic_DNA"/>
</dbReference>
<dbReference type="InterPro" id="IPR036737">
    <property type="entry name" value="OmpA-like_sf"/>
</dbReference>
<evidence type="ECO:0000256" key="1">
    <source>
        <dbReference type="SAM" id="MobiDB-lite"/>
    </source>
</evidence>
<dbReference type="InterPro" id="IPR052894">
    <property type="entry name" value="AsmA-related"/>
</dbReference>
<dbReference type="PANTHER" id="PTHR30441:SF8">
    <property type="entry name" value="DUF748 DOMAIN-CONTAINING PROTEIN"/>
    <property type="match status" value="1"/>
</dbReference>
<feature type="transmembrane region" description="Helical" evidence="2">
    <location>
        <begin position="21"/>
        <end position="44"/>
    </location>
</feature>